<feature type="transmembrane region" description="Helical" evidence="7">
    <location>
        <begin position="403"/>
        <end position="422"/>
    </location>
</feature>
<dbReference type="PANTHER" id="PTHR32468">
    <property type="entry name" value="CATION/H + ANTIPORTER"/>
    <property type="match status" value="1"/>
</dbReference>
<sequence>MPPLLTIAYHFFLQIAVILLTYRLLWPVFRRLAQVQVVAIMVAGFLLGPSVLGWIWPAAQQWLFPAKLTIGAETIVHPNLTVIYVVGQLGLVLYMFLVGSSFQLSILGAHSRQAGATAATGIGIPLILGGVLGWVMVSLGGYFTDKVAHWQGGLFVAAAVAITAFPMLAWIVYDSGLLKTRLGTMALSCAAIDDACSWILLATVVATAKGHVSGAILAIGGGVAYLLLMLYVGRPLLRRLETWTPPRAAVERTGGLPIAQMSVVLLVVLTASWFTDLVGIYSVFGAFVAGVVMPRGAFLDAIRERFEPLVAYLLLPAFFIYSGLNTELTLILDSSTLLMAGIVLVVSFAAKFGAVGLAARWQGMSWYEAGSMGALANARGLMELILLNIGLEAGLISGKLYTILAVMTIITTFVATPLQRLFERRLARSGARFGPEGEEPYSAEPAAA</sequence>
<dbReference type="EMBL" id="MVIH01000002">
    <property type="protein sequence ID" value="ORB56227.1"/>
    <property type="molecule type" value="Genomic_DNA"/>
</dbReference>
<comment type="caution">
    <text evidence="9">The sequence shown here is derived from an EMBL/GenBank/DDBJ whole genome shotgun (WGS) entry which is preliminary data.</text>
</comment>
<evidence type="ECO:0000259" key="8">
    <source>
        <dbReference type="Pfam" id="PF00999"/>
    </source>
</evidence>
<dbReference type="GO" id="GO:0015297">
    <property type="term" value="F:antiporter activity"/>
    <property type="evidence" value="ECO:0007669"/>
    <property type="project" value="InterPro"/>
</dbReference>
<keyword evidence="2" id="KW-0813">Transport</keyword>
<dbReference type="PANTHER" id="PTHR32468:SF0">
    <property type="entry name" value="K(+)_H(+) ANTIPORTER 1"/>
    <property type="match status" value="1"/>
</dbReference>
<feature type="transmembrane region" description="Helical" evidence="7">
    <location>
        <begin position="380"/>
        <end position="397"/>
    </location>
</feature>
<feature type="transmembrane region" description="Helical" evidence="7">
    <location>
        <begin position="254"/>
        <end position="274"/>
    </location>
</feature>
<keyword evidence="6 7" id="KW-0472">Membrane</keyword>
<feature type="transmembrane region" description="Helical" evidence="7">
    <location>
        <begin position="310"/>
        <end position="332"/>
    </location>
</feature>
<feature type="transmembrane region" description="Helical" evidence="7">
    <location>
        <begin position="118"/>
        <end position="142"/>
    </location>
</feature>
<dbReference type="Pfam" id="PF00999">
    <property type="entry name" value="Na_H_Exchanger"/>
    <property type="match status" value="1"/>
</dbReference>
<organism evidence="9 10">
    <name type="scientific">Mycolicibacterium rhodesiae</name>
    <name type="common">Mycobacterium rhodesiae</name>
    <dbReference type="NCBI Taxonomy" id="36814"/>
    <lineage>
        <taxon>Bacteria</taxon>
        <taxon>Bacillati</taxon>
        <taxon>Actinomycetota</taxon>
        <taxon>Actinomycetes</taxon>
        <taxon>Mycobacteriales</taxon>
        <taxon>Mycobacteriaceae</taxon>
        <taxon>Mycolicibacterium</taxon>
    </lineage>
</organism>
<dbReference type="RefSeq" id="WP_083117917.1">
    <property type="nucleotide sequence ID" value="NZ_JACKUO010000040.1"/>
</dbReference>
<dbReference type="InterPro" id="IPR006153">
    <property type="entry name" value="Cation/H_exchanger_TM"/>
</dbReference>
<dbReference type="InterPro" id="IPR050794">
    <property type="entry name" value="CPA2_transporter"/>
</dbReference>
<evidence type="ECO:0000313" key="9">
    <source>
        <dbReference type="EMBL" id="ORB56227.1"/>
    </source>
</evidence>
<evidence type="ECO:0000256" key="1">
    <source>
        <dbReference type="ARBA" id="ARBA00004141"/>
    </source>
</evidence>
<dbReference type="GO" id="GO:0016020">
    <property type="term" value="C:membrane"/>
    <property type="evidence" value="ECO:0007669"/>
    <property type="project" value="UniProtKB-SubCell"/>
</dbReference>
<comment type="subcellular location">
    <subcellularLocation>
        <location evidence="1">Membrane</location>
        <topology evidence="1">Multi-pass membrane protein</topology>
    </subcellularLocation>
</comment>
<evidence type="ECO:0000256" key="6">
    <source>
        <dbReference type="ARBA" id="ARBA00023136"/>
    </source>
</evidence>
<dbReference type="Gene3D" id="1.20.1530.20">
    <property type="match status" value="1"/>
</dbReference>
<keyword evidence="3 7" id="KW-0812">Transmembrane</keyword>
<protein>
    <submittedName>
        <fullName evidence="9">Cation/H(+) antiporter</fullName>
    </submittedName>
</protein>
<evidence type="ECO:0000256" key="7">
    <source>
        <dbReference type="SAM" id="Phobius"/>
    </source>
</evidence>
<reference evidence="9 10" key="1">
    <citation type="submission" date="2016-12" db="EMBL/GenBank/DDBJ databases">
        <title>The new phylogeny of genus Mycobacterium.</title>
        <authorList>
            <person name="Tortoli E."/>
            <person name="Trovato A."/>
            <person name="Cirillo D.M."/>
        </authorList>
    </citation>
    <scope>NUCLEOTIDE SEQUENCE [LARGE SCALE GENOMIC DNA]</scope>
    <source>
        <strain evidence="9 10">DSM 44223</strain>
    </source>
</reference>
<feature type="transmembrane region" description="Helical" evidence="7">
    <location>
        <begin position="76"/>
        <end position="97"/>
    </location>
</feature>
<keyword evidence="5" id="KW-0406">Ion transport</keyword>
<dbReference type="OrthoDB" id="9793589at2"/>
<evidence type="ECO:0000313" key="10">
    <source>
        <dbReference type="Proteomes" id="UP000192534"/>
    </source>
</evidence>
<gene>
    <name evidence="9" type="ORF">BST42_06880</name>
</gene>
<accession>A0A1X0J2W3</accession>
<evidence type="ECO:0000256" key="5">
    <source>
        <dbReference type="ARBA" id="ARBA00023065"/>
    </source>
</evidence>
<dbReference type="InterPro" id="IPR038770">
    <property type="entry name" value="Na+/solute_symporter_sf"/>
</dbReference>
<evidence type="ECO:0000256" key="2">
    <source>
        <dbReference type="ARBA" id="ARBA00022448"/>
    </source>
</evidence>
<feature type="transmembrane region" description="Helical" evidence="7">
    <location>
        <begin position="154"/>
        <end position="173"/>
    </location>
</feature>
<name>A0A1X0J2W3_MYCRH</name>
<feature type="domain" description="Cation/H+ exchanger transmembrane" evidence="8">
    <location>
        <begin position="21"/>
        <end position="416"/>
    </location>
</feature>
<dbReference type="GO" id="GO:1902600">
    <property type="term" value="P:proton transmembrane transport"/>
    <property type="evidence" value="ECO:0007669"/>
    <property type="project" value="InterPro"/>
</dbReference>
<feature type="transmembrane region" description="Helical" evidence="7">
    <location>
        <begin position="6"/>
        <end position="25"/>
    </location>
</feature>
<dbReference type="AlphaFoldDB" id="A0A1X0J2W3"/>
<feature type="transmembrane region" description="Helical" evidence="7">
    <location>
        <begin position="185"/>
        <end position="206"/>
    </location>
</feature>
<evidence type="ECO:0000256" key="3">
    <source>
        <dbReference type="ARBA" id="ARBA00022692"/>
    </source>
</evidence>
<dbReference type="Proteomes" id="UP000192534">
    <property type="component" value="Unassembled WGS sequence"/>
</dbReference>
<feature type="transmembrane region" description="Helical" evidence="7">
    <location>
        <begin position="37"/>
        <end position="56"/>
    </location>
</feature>
<feature type="transmembrane region" description="Helical" evidence="7">
    <location>
        <begin position="212"/>
        <end position="233"/>
    </location>
</feature>
<keyword evidence="10" id="KW-1185">Reference proteome</keyword>
<feature type="transmembrane region" description="Helical" evidence="7">
    <location>
        <begin position="280"/>
        <end position="298"/>
    </location>
</feature>
<evidence type="ECO:0000256" key="4">
    <source>
        <dbReference type="ARBA" id="ARBA00022989"/>
    </source>
</evidence>
<feature type="transmembrane region" description="Helical" evidence="7">
    <location>
        <begin position="338"/>
        <end position="359"/>
    </location>
</feature>
<proteinExistence type="predicted"/>
<keyword evidence="4 7" id="KW-1133">Transmembrane helix</keyword>